<dbReference type="CDD" id="cd06170">
    <property type="entry name" value="LuxR_C_like"/>
    <property type="match status" value="1"/>
</dbReference>
<dbReference type="SUPFAM" id="SSF46894">
    <property type="entry name" value="C-terminal effector domain of the bipartite response regulators"/>
    <property type="match status" value="1"/>
</dbReference>
<accession>A0A366KER0</accession>
<dbReference type="GO" id="GO:0006355">
    <property type="term" value="P:regulation of DNA-templated transcription"/>
    <property type="evidence" value="ECO:0007669"/>
    <property type="project" value="InterPro"/>
</dbReference>
<dbReference type="InterPro" id="IPR000792">
    <property type="entry name" value="Tscrpt_reg_LuxR_C"/>
</dbReference>
<evidence type="ECO:0000256" key="3">
    <source>
        <dbReference type="PROSITE-ProRule" id="PRU00169"/>
    </source>
</evidence>
<evidence type="ECO:0000259" key="4">
    <source>
        <dbReference type="PROSITE" id="PS50043"/>
    </source>
</evidence>
<name>A0A366KER0_9BIFI</name>
<dbReference type="Gene3D" id="3.40.50.2300">
    <property type="match status" value="1"/>
</dbReference>
<dbReference type="InterPro" id="IPR001789">
    <property type="entry name" value="Sig_transdc_resp-reg_receiver"/>
</dbReference>
<dbReference type="PANTHER" id="PTHR43214">
    <property type="entry name" value="TWO-COMPONENT RESPONSE REGULATOR"/>
    <property type="match status" value="1"/>
</dbReference>
<feature type="domain" description="Response regulatory" evidence="5">
    <location>
        <begin position="3"/>
        <end position="119"/>
    </location>
</feature>
<dbReference type="InterPro" id="IPR039420">
    <property type="entry name" value="WalR-like"/>
</dbReference>
<dbReference type="SUPFAM" id="SSF52172">
    <property type="entry name" value="CheY-like"/>
    <property type="match status" value="1"/>
</dbReference>
<dbReference type="InterPro" id="IPR058245">
    <property type="entry name" value="NreC/VraR/RcsB-like_REC"/>
</dbReference>
<protein>
    <submittedName>
        <fullName evidence="6">DNA-binding response regulator</fullName>
    </submittedName>
</protein>
<dbReference type="GO" id="GO:0000160">
    <property type="term" value="P:phosphorelay signal transduction system"/>
    <property type="evidence" value="ECO:0007669"/>
    <property type="project" value="InterPro"/>
</dbReference>
<dbReference type="GO" id="GO:0003677">
    <property type="term" value="F:DNA binding"/>
    <property type="evidence" value="ECO:0007669"/>
    <property type="project" value="UniProtKB-KW"/>
</dbReference>
<dbReference type="SMART" id="SM00421">
    <property type="entry name" value="HTH_LUXR"/>
    <property type="match status" value="1"/>
</dbReference>
<dbReference type="PROSITE" id="PS50110">
    <property type="entry name" value="RESPONSE_REGULATORY"/>
    <property type="match status" value="1"/>
</dbReference>
<comment type="caution">
    <text evidence="6">The sequence shown here is derived from an EMBL/GenBank/DDBJ whole genome shotgun (WGS) entry which is preliminary data.</text>
</comment>
<reference evidence="6 7" key="1">
    <citation type="submission" date="2017-10" db="EMBL/GenBank/DDBJ databases">
        <title>Bifidobacterium xylocopum sp. nov. and Bifidobacterium aemilianum sp. nov., from the carpenter bee (Xylocopa violacea) digestive tract.</title>
        <authorList>
            <person name="Alberoni D."/>
            <person name="Baffoni L."/>
            <person name="Di Gioia D."/>
            <person name="Gaggia F."/>
            <person name="Biavati B."/>
        </authorList>
    </citation>
    <scope>NUCLEOTIDE SEQUENCE [LARGE SCALE GENOMIC DNA]</scope>
    <source>
        <strain evidence="6 7">XV2</strain>
    </source>
</reference>
<feature type="modified residue" description="4-aspartylphosphate" evidence="3">
    <location>
        <position position="54"/>
    </location>
</feature>
<dbReference type="PROSITE" id="PS00622">
    <property type="entry name" value="HTH_LUXR_1"/>
    <property type="match status" value="1"/>
</dbReference>
<sequence>MIRIVMADDHPMVREGIRSMLARHAELEIVAEAGDGGEALAAVEERRPDLLLLDLRMPDMDGPEVTRKALSVDPELKILILTTYDSDSDILTAIEAGAHGYLLKDVEPDVLAQAIRDTVAGRTVLDPQAAGAVARGLKPDPRPTLSERELAVLRLAADGLTNRQIAARLYLGETTVKTYFSRIFAKLGVNDRTAAVAEAYDML</sequence>
<dbReference type="CDD" id="cd17535">
    <property type="entry name" value="REC_NarL-like"/>
    <property type="match status" value="1"/>
</dbReference>
<evidence type="ECO:0000313" key="7">
    <source>
        <dbReference type="Proteomes" id="UP000252345"/>
    </source>
</evidence>
<evidence type="ECO:0000259" key="5">
    <source>
        <dbReference type="PROSITE" id="PS50110"/>
    </source>
</evidence>
<dbReference type="Pfam" id="PF00072">
    <property type="entry name" value="Response_reg"/>
    <property type="match status" value="1"/>
</dbReference>
<dbReference type="InterPro" id="IPR016032">
    <property type="entry name" value="Sig_transdc_resp-reg_C-effctor"/>
</dbReference>
<dbReference type="AlphaFoldDB" id="A0A366KER0"/>
<proteinExistence type="predicted"/>
<keyword evidence="2 6" id="KW-0238">DNA-binding</keyword>
<keyword evidence="7" id="KW-1185">Reference proteome</keyword>
<evidence type="ECO:0000256" key="2">
    <source>
        <dbReference type="ARBA" id="ARBA00023125"/>
    </source>
</evidence>
<gene>
    <name evidence="6" type="ORF">CRD59_01350</name>
</gene>
<dbReference type="SMART" id="SM00448">
    <property type="entry name" value="REC"/>
    <property type="match status" value="1"/>
</dbReference>
<dbReference type="PANTHER" id="PTHR43214:SF43">
    <property type="entry name" value="TWO-COMPONENT RESPONSE REGULATOR"/>
    <property type="match status" value="1"/>
</dbReference>
<feature type="domain" description="HTH luxR-type" evidence="4">
    <location>
        <begin position="138"/>
        <end position="203"/>
    </location>
</feature>
<keyword evidence="1 3" id="KW-0597">Phosphoprotein</keyword>
<dbReference type="EMBL" id="PDCH01000002">
    <property type="protein sequence ID" value="RBP99722.1"/>
    <property type="molecule type" value="Genomic_DNA"/>
</dbReference>
<dbReference type="InterPro" id="IPR011006">
    <property type="entry name" value="CheY-like_superfamily"/>
</dbReference>
<dbReference type="Pfam" id="PF00196">
    <property type="entry name" value="GerE"/>
    <property type="match status" value="1"/>
</dbReference>
<organism evidence="6 7">
    <name type="scientific">Bifidobacterium xylocopae</name>
    <dbReference type="NCBI Taxonomy" id="2493119"/>
    <lineage>
        <taxon>Bacteria</taxon>
        <taxon>Bacillati</taxon>
        <taxon>Actinomycetota</taxon>
        <taxon>Actinomycetes</taxon>
        <taxon>Bifidobacteriales</taxon>
        <taxon>Bifidobacteriaceae</taxon>
        <taxon>Bifidobacterium</taxon>
    </lineage>
</organism>
<dbReference type="RefSeq" id="WP_113852819.1">
    <property type="nucleotide sequence ID" value="NZ_PDCH01000002.1"/>
</dbReference>
<dbReference type="Proteomes" id="UP000252345">
    <property type="component" value="Unassembled WGS sequence"/>
</dbReference>
<dbReference type="PRINTS" id="PR00038">
    <property type="entry name" value="HTHLUXR"/>
</dbReference>
<evidence type="ECO:0000256" key="1">
    <source>
        <dbReference type="ARBA" id="ARBA00022553"/>
    </source>
</evidence>
<dbReference type="OrthoDB" id="9808843at2"/>
<evidence type="ECO:0000313" key="6">
    <source>
        <dbReference type="EMBL" id="RBP99722.1"/>
    </source>
</evidence>
<dbReference type="PROSITE" id="PS50043">
    <property type="entry name" value="HTH_LUXR_2"/>
    <property type="match status" value="1"/>
</dbReference>